<feature type="compositionally biased region" description="Polar residues" evidence="1">
    <location>
        <begin position="19"/>
        <end position="31"/>
    </location>
</feature>
<feature type="region of interest" description="Disordered" evidence="1">
    <location>
        <begin position="75"/>
        <end position="233"/>
    </location>
</feature>
<proteinExistence type="predicted"/>
<dbReference type="Proteomes" id="UP000027138">
    <property type="component" value="Unassembled WGS sequence"/>
</dbReference>
<evidence type="ECO:0000313" key="3">
    <source>
        <dbReference type="Proteomes" id="UP000027138"/>
    </source>
</evidence>
<accession>A0A067JMJ6</accession>
<name>A0A067JMJ6_JATCU</name>
<feature type="compositionally biased region" description="Low complexity" evidence="1">
    <location>
        <begin position="32"/>
        <end position="45"/>
    </location>
</feature>
<dbReference type="AlphaFoldDB" id="A0A067JMJ6"/>
<reference evidence="2 3" key="1">
    <citation type="journal article" date="2014" name="PLoS ONE">
        <title>Global Analysis of Gene Expression Profiles in Physic Nut (Jatropha curcas L.) Seedlings Exposed to Salt Stress.</title>
        <authorList>
            <person name="Zhang L."/>
            <person name="Zhang C."/>
            <person name="Wu P."/>
            <person name="Chen Y."/>
            <person name="Li M."/>
            <person name="Jiang H."/>
            <person name="Wu G."/>
        </authorList>
    </citation>
    <scope>NUCLEOTIDE SEQUENCE [LARGE SCALE GENOMIC DNA]</scope>
    <source>
        <strain evidence="3">cv. GZQX0401</strain>
        <tissue evidence="2">Young leaves</tissue>
    </source>
</reference>
<organism evidence="2 3">
    <name type="scientific">Jatropha curcas</name>
    <name type="common">Barbados nut</name>
    <dbReference type="NCBI Taxonomy" id="180498"/>
    <lineage>
        <taxon>Eukaryota</taxon>
        <taxon>Viridiplantae</taxon>
        <taxon>Streptophyta</taxon>
        <taxon>Embryophyta</taxon>
        <taxon>Tracheophyta</taxon>
        <taxon>Spermatophyta</taxon>
        <taxon>Magnoliopsida</taxon>
        <taxon>eudicotyledons</taxon>
        <taxon>Gunneridae</taxon>
        <taxon>Pentapetalae</taxon>
        <taxon>rosids</taxon>
        <taxon>fabids</taxon>
        <taxon>Malpighiales</taxon>
        <taxon>Euphorbiaceae</taxon>
        <taxon>Crotonoideae</taxon>
        <taxon>Jatropheae</taxon>
        <taxon>Jatropha</taxon>
    </lineage>
</organism>
<evidence type="ECO:0000256" key="1">
    <source>
        <dbReference type="SAM" id="MobiDB-lite"/>
    </source>
</evidence>
<dbReference type="KEGG" id="jcu:105646871"/>
<feature type="compositionally biased region" description="Polar residues" evidence="1">
    <location>
        <begin position="46"/>
        <end position="58"/>
    </location>
</feature>
<sequence length="233" mass="25205">MARTNKYTSINYNHVYEKNLTNNATNNPTKQSSSSSPGSYSAISSPNAYKNHLSSSSRTHGRMLVLTRPVTKPVSFVPNSSLSPSPQSPSTQQSQVQTSDQNRSEPESDQISLRPLGRTGAATCVSSPVLLPEREKEVGSPKPSKFVPPHLRPGFVGKEERPGPEVLRGKEASQRLHPPSQQQQQGYFVSSDGCEEGGRPKSGGYERMIRGGESDLGLMPRPRSSGNRPSSSG</sequence>
<feature type="compositionally biased region" description="Low complexity" evidence="1">
    <location>
        <begin position="220"/>
        <end position="233"/>
    </location>
</feature>
<feature type="region of interest" description="Disordered" evidence="1">
    <location>
        <begin position="19"/>
        <end position="60"/>
    </location>
</feature>
<gene>
    <name evidence="2" type="ORF">JCGZ_25720</name>
</gene>
<feature type="compositionally biased region" description="Low complexity" evidence="1">
    <location>
        <begin position="77"/>
        <end position="101"/>
    </location>
</feature>
<dbReference type="EMBL" id="KK915137">
    <property type="protein sequence ID" value="KDP24063.1"/>
    <property type="molecule type" value="Genomic_DNA"/>
</dbReference>
<feature type="compositionally biased region" description="Basic and acidic residues" evidence="1">
    <location>
        <begin position="157"/>
        <end position="174"/>
    </location>
</feature>
<evidence type="ECO:0000313" key="2">
    <source>
        <dbReference type="EMBL" id="KDP24063.1"/>
    </source>
</evidence>
<keyword evidence="3" id="KW-1185">Reference proteome</keyword>
<protein>
    <submittedName>
        <fullName evidence="2">Uncharacterized protein</fullName>
    </submittedName>
</protein>
<dbReference type="OrthoDB" id="1937549at2759"/>